<feature type="compositionally biased region" description="Basic residues" evidence="1">
    <location>
        <begin position="326"/>
        <end position="335"/>
    </location>
</feature>
<dbReference type="AlphaFoldDB" id="A0A9P5YHW3"/>
<dbReference type="Proteomes" id="UP000807469">
    <property type="component" value="Unassembled WGS sequence"/>
</dbReference>
<feature type="compositionally biased region" description="Basic and acidic residues" evidence="1">
    <location>
        <begin position="237"/>
        <end position="247"/>
    </location>
</feature>
<sequence length="335" mass="37830">MVLVNYPQRMALDGEAIMPLAAGPRNEGVISITPEMRFPEKYTNTGFAKPKAITYVQEGATISSMEQHIDFIGREITLLTNFILSQLPEKYGVQFHADKALEAISYRTSDNKRKTLAPWIDAPGFRPKDASRDLHQTGKFIEDLIDQAPIRARIIAELEAHQKNVQRFIPQSVASKKVEPLTDEEMGGVKWEADKTQTHCMDHKLAYKNRRLLDSHADRRMRLEDHVPGADNPIEEITDKSDERVEEMQDACSSNNSVESDDNMLEHHTQSPDVCLPVVIVEDNVCQAIQTSDESDDEGNDRHTSANTNVRKRARTASKLNEHSPRSKRTRTTGT</sequence>
<organism evidence="2 3">
    <name type="scientific">Pholiota conissans</name>
    <dbReference type="NCBI Taxonomy" id="109636"/>
    <lineage>
        <taxon>Eukaryota</taxon>
        <taxon>Fungi</taxon>
        <taxon>Dikarya</taxon>
        <taxon>Basidiomycota</taxon>
        <taxon>Agaricomycotina</taxon>
        <taxon>Agaricomycetes</taxon>
        <taxon>Agaricomycetidae</taxon>
        <taxon>Agaricales</taxon>
        <taxon>Agaricineae</taxon>
        <taxon>Strophariaceae</taxon>
        <taxon>Pholiota</taxon>
    </lineage>
</organism>
<keyword evidence="3" id="KW-1185">Reference proteome</keyword>
<accession>A0A9P5YHW3</accession>
<comment type="caution">
    <text evidence="2">The sequence shown here is derived from an EMBL/GenBank/DDBJ whole genome shotgun (WGS) entry which is preliminary data.</text>
</comment>
<dbReference type="OrthoDB" id="3061143at2759"/>
<evidence type="ECO:0000313" key="2">
    <source>
        <dbReference type="EMBL" id="KAF9470207.1"/>
    </source>
</evidence>
<gene>
    <name evidence="2" type="ORF">BDN70DRAFT_939930</name>
</gene>
<feature type="region of interest" description="Disordered" evidence="1">
    <location>
        <begin position="227"/>
        <end position="268"/>
    </location>
</feature>
<dbReference type="EMBL" id="MU156166">
    <property type="protein sequence ID" value="KAF9470207.1"/>
    <property type="molecule type" value="Genomic_DNA"/>
</dbReference>
<protein>
    <submittedName>
        <fullName evidence="2">Uncharacterized protein</fullName>
    </submittedName>
</protein>
<proteinExistence type="predicted"/>
<reference evidence="2" key="1">
    <citation type="submission" date="2020-11" db="EMBL/GenBank/DDBJ databases">
        <authorList>
            <consortium name="DOE Joint Genome Institute"/>
            <person name="Ahrendt S."/>
            <person name="Riley R."/>
            <person name="Andreopoulos W."/>
            <person name="Labutti K."/>
            <person name="Pangilinan J."/>
            <person name="Ruiz-Duenas F.J."/>
            <person name="Barrasa J.M."/>
            <person name="Sanchez-Garcia M."/>
            <person name="Camarero S."/>
            <person name="Miyauchi S."/>
            <person name="Serrano A."/>
            <person name="Linde D."/>
            <person name="Babiker R."/>
            <person name="Drula E."/>
            <person name="Ayuso-Fernandez I."/>
            <person name="Pacheco R."/>
            <person name="Padilla G."/>
            <person name="Ferreira P."/>
            <person name="Barriuso J."/>
            <person name="Kellner H."/>
            <person name="Castanera R."/>
            <person name="Alfaro M."/>
            <person name="Ramirez L."/>
            <person name="Pisabarro A.G."/>
            <person name="Kuo A."/>
            <person name="Tritt A."/>
            <person name="Lipzen A."/>
            <person name="He G."/>
            <person name="Yan M."/>
            <person name="Ng V."/>
            <person name="Cullen D."/>
            <person name="Martin F."/>
            <person name="Rosso M.-N."/>
            <person name="Henrissat B."/>
            <person name="Hibbett D."/>
            <person name="Martinez A.T."/>
            <person name="Grigoriev I.V."/>
        </authorList>
    </citation>
    <scope>NUCLEOTIDE SEQUENCE</scope>
    <source>
        <strain evidence="2">CIRM-BRFM 674</strain>
    </source>
</reference>
<evidence type="ECO:0000256" key="1">
    <source>
        <dbReference type="SAM" id="MobiDB-lite"/>
    </source>
</evidence>
<feature type="region of interest" description="Disordered" evidence="1">
    <location>
        <begin position="291"/>
        <end position="335"/>
    </location>
</feature>
<evidence type="ECO:0000313" key="3">
    <source>
        <dbReference type="Proteomes" id="UP000807469"/>
    </source>
</evidence>
<name>A0A9P5YHW3_9AGAR</name>